<protein>
    <submittedName>
        <fullName evidence="1">Uncharacterized protein</fullName>
    </submittedName>
</protein>
<organism evidence="1 2">
    <name type="scientific">Methylobacterium oryzae</name>
    <dbReference type="NCBI Taxonomy" id="334852"/>
    <lineage>
        <taxon>Bacteria</taxon>
        <taxon>Pseudomonadati</taxon>
        <taxon>Pseudomonadota</taxon>
        <taxon>Alphaproteobacteria</taxon>
        <taxon>Hyphomicrobiales</taxon>
        <taxon>Methylobacteriaceae</taxon>
        <taxon>Methylobacterium</taxon>
    </lineage>
</organism>
<evidence type="ECO:0000313" key="2">
    <source>
        <dbReference type="Proteomes" id="UP001355206"/>
    </source>
</evidence>
<sequence length="72" mass="7752">MLSFQDVVDAGPEERDALMRAMAEDLMEASGRYRGSAGFVRAERPRDVAMALGSARRASASAARSRAAFSRS</sequence>
<proteinExistence type="predicted"/>
<keyword evidence="2" id="KW-1185">Reference proteome</keyword>
<reference evidence="1 2" key="1">
    <citation type="journal article" date="2012" name="Genet. Mol. Biol.">
        <title>Analysis of 16S rRNA and mxaF genes revealing insights into Methylobacterium niche-specific plant association.</title>
        <authorList>
            <person name="Dourado M.N."/>
            <person name="Andreote F.D."/>
            <person name="Dini-Andreote F."/>
            <person name="Conti R."/>
            <person name="Araujo J.M."/>
            <person name="Araujo W.L."/>
        </authorList>
    </citation>
    <scope>NUCLEOTIDE SEQUENCE [LARGE SCALE GENOMIC DNA]</scope>
    <source>
        <strain evidence="1 2">TC3-10</strain>
    </source>
</reference>
<accession>A0ABU7TLL9</accession>
<dbReference type="Proteomes" id="UP001355206">
    <property type="component" value="Unassembled WGS sequence"/>
</dbReference>
<dbReference type="EMBL" id="MLCA01000002">
    <property type="protein sequence ID" value="MEE7490558.1"/>
    <property type="molecule type" value="Genomic_DNA"/>
</dbReference>
<evidence type="ECO:0000313" key="1">
    <source>
        <dbReference type="EMBL" id="MEE7490558.1"/>
    </source>
</evidence>
<gene>
    <name evidence="1" type="ORF">MOTC310_08735</name>
</gene>
<name>A0ABU7TLL9_9HYPH</name>
<comment type="caution">
    <text evidence="1">The sequence shown here is derived from an EMBL/GenBank/DDBJ whole genome shotgun (WGS) entry which is preliminary data.</text>
</comment>